<dbReference type="EMBL" id="CAJJDN010000057">
    <property type="protein sequence ID" value="CAD8091394.1"/>
    <property type="molecule type" value="Genomic_DNA"/>
</dbReference>
<comment type="caution">
    <text evidence="2">The sequence shown here is derived from an EMBL/GenBank/DDBJ whole genome shotgun (WGS) entry which is preliminary data.</text>
</comment>
<evidence type="ECO:0000313" key="2">
    <source>
        <dbReference type="EMBL" id="CAD8091394.1"/>
    </source>
</evidence>
<feature type="region of interest" description="Disordered" evidence="1">
    <location>
        <begin position="123"/>
        <end position="163"/>
    </location>
</feature>
<protein>
    <submittedName>
        <fullName evidence="2">Uncharacterized protein</fullName>
    </submittedName>
</protein>
<evidence type="ECO:0000313" key="3">
    <source>
        <dbReference type="Proteomes" id="UP000692954"/>
    </source>
</evidence>
<evidence type="ECO:0000256" key="1">
    <source>
        <dbReference type="SAM" id="MobiDB-lite"/>
    </source>
</evidence>
<organism evidence="2 3">
    <name type="scientific">Paramecium sonneborni</name>
    <dbReference type="NCBI Taxonomy" id="65129"/>
    <lineage>
        <taxon>Eukaryota</taxon>
        <taxon>Sar</taxon>
        <taxon>Alveolata</taxon>
        <taxon>Ciliophora</taxon>
        <taxon>Intramacronucleata</taxon>
        <taxon>Oligohymenophorea</taxon>
        <taxon>Peniculida</taxon>
        <taxon>Parameciidae</taxon>
        <taxon>Paramecium</taxon>
    </lineage>
</organism>
<sequence length="244" mass="28531">MTTYQLSDPLKDSNEIQTTLNQFDITSFILLSNSLNLEQFAHLTSLIDMTQDKYVKKDLITLWQNSIMQINTSQLKSTNQEQKSTFQIIQNQSMMHSQLSKSINYNLTQCSFQLLVKKQNEKQKKQLEKQNNQQKSNYPKQHRCQFDDNKSLKYTSPKRYRSISSQYSPARLQNYLNQNESNLNVNKKWLQSSIHKQSHSPQLRVSAQLDAQQIKQNFMDKSRSTASSSFANKHLLLSSKFSNF</sequence>
<keyword evidence="3" id="KW-1185">Reference proteome</keyword>
<proteinExistence type="predicted"/>
<name>A0A8S1NWD5_9CILI</name>
<reference evidence="2" key="1">
    <citation type="submission" date="2021-01" db="EMBL/GenBank/DDBJ databases">
        <authorList>
            <consortium name="Genoscope - CEA"/>
            <person name="William W."/>
        </authorList>
    </citation>
    <scope>NUCLEOTIDE SEQUENCE</scope>
</reference>
<accession>A0A8S1NWD5</accession>
<dbReference type="OrthoDB" id="307909at2759"/>
<dbReference type="AlphaFoldDB" id="A0A8S1NWD5"/>
<dbReference type="Proteomes" id="UP000692954">
    <property type="component" value="Unassembled WGS sequence"/>
</dbReference>
<gene>
    <name evidence="2" type="ORF">PSON_ATCC_30995.1.T0570249</name>
</gene>